<accession>A0A7K3PV28</accession>
<dbReference type="Proteomes" id="UP000470446">
    <property type="component" value="Unassembled WGS sequence"/>
</dbReference>
<gene>
    <name evidence="1" type="ORF">G3I32_34190</name>
</gene>
<reference evidence="1 2" key="1">
    <citation type="submission" date="2020-01" db="EMBL/GenBank/DDBJ databases">
        <title>Insect and environment-associated Actinomycetes.</title>
        <authorList>
            <person name="Currrie C."/>
            <person name="Chevrette M."/>
            <person name="Carlson C."/>
            <person name="Stubbendieck R."/>
            <person name="Wendt-Pienkowski E."/>
        </authorList>
    </citation>
    <scope>NUCLEOTIDE SEQUENCE [LARGE SCALE GENOMIC DNA]</scope>
    <source>
        <strain evidence="1 2">SID14163</strain>
    </source>
</reference>
<proteinExistence type="predicted"/>
<dbReference type="AlphaFoldDB" id="A0A7K3PV28"/>
<name>A0A7K3PV28_9ACTN</name>
<dbReference type="EMBL" id="JAAGMA010000916">
    <property type="protein sequence ID" value="NEB13832.1"/>
    <property type="molecule type" value="Genomic_DNA"/>
</dbReference>
<evidence type="ECO:0000313" key="2">
    <source>
        <dbReference type="Proteomes" id="UP000470446"/>
    </source>
</evidence>
<protein>
    <submittedName>
        <fullName evidence="1">Uncharacterized protein</fullName>
    </submittedName>
</protein>
<organism evidence="1 2">
    <name type="scientific">Streptomyces coelicoflavus</name>
    <dbReference type="NCBI Taxonomy" id="285562"/>
    <lineage>
        <taxon>Bacteria</taxon>
        <taxon>Bacillati</taxon>
        <taxon>Actinomycetota</taxon>
        <taxon>Actinomycetes</taxon>
        <taxon>Kitasatosporales</taxon>
        <taxon>Streptomycetaceae</taxon>
        <taxon>Streptomyces</taxon>
    </lineage>
</organism>
<dbReference type="RefSeq" id="WP_164249665.1">
    <property type="nucleotide sequence ID" value="NZ_JAAGMA010000916.1"/>
</dbReference>
<evidence type="ECO:0000313" key="1">
    <source>
        <dbReference type="EMBL" id="NEB13832.1"/>
    </source>
</evidence>
<sequence>MFLVQLHVTTTTGLPPVHGDGPALQDLLWAHAAPWHQLEHITVCPTFDGFAIVLFVAASSHDRATAQAAGLIAGVGNSGLLRRYRVSGAG</sequence>
<comment type="caution">
    <text evidence="1">The sequence shown here is derived from an EMBL/GenBank/DDBJ whole genome shotgun (WGS) entry which is preliminary data.</text>
</comment>